<evidence type="ECO:0000313" key="2">
    <source>
        <dbReference type="EMBL" id="BAI99072.1"/>
    </source>
</evidence>
<evidence type="ECO:0000259" key="1">
    <source>
        <dbReference type="SMART" id="SM00966"/>
    </source>
</evidence>
<organism evidence="2 3">
    <name type="scientific">Sphingobium indicum (strain DSM 16413 / CCM 7287 / MTCC 6362 / UT26 / NBRC 101211 / UT26S)</name>
    <name type="common">Sphingobium japonicum</name>
    <dbReference type="NCBI Taxonomy" id="452662"/>
    <lineage>
        <taxon>Bacteria</taxon>
        <taxon>Pseudomonadati</taxon>
        <taxon>Pseudomonadota</taxon>
        <taxon>Alphaproteobacteria</taxon>
        <taxon>Sphingomonadales</taxon>
        <taxon>Sphingomonadaceae</taxon>
        <taxon>Sphingobium</taxon>
    </lineage>
</organism>
<dbReference type="AlphaFoldDB" id="D4Z8Z0"/>
<keyword evidence="2" id="KW-0614">Plasmid</keyword>
<dbReference type="GeneID" id="29275685"/>
<name>D4Z8Z0_SPHIU</name>
<dbReference type="Gene3D" id="2.10.260.10">
    <property type="match status" value="1"/>
</dbReference>
<dbReference type="EMBL" id="AP010805">
    <property type="protein sequence ID" value="BAI99072.1"/>
    <property type="molecule type" value="Genomic_DNA"/>
</dbReference>
<dbReference type="SMART" id="SM00966">
    <property type="entry name" value="SpoVT_AbrB"/>
    <property type="match status" value="1"/>
</dbReference>
<dbReference type="GO" id="GO:0003677">
    <property type="term" value="F:DNA binding"/>
    <property type="evidence" value="ECO:0007669"/>
    <property type="project" value="InterPro"/>
</dbReference>
<accession>D4Z8Z0</accession>
<feature type="domain" description="SpoVT-AbrB" evidence="1">
    <location>
        <begin position="4"/>
        <end position="50"/>
    </location>
</feature>
<protein>
    <submittedName>
        <fullName evidence="2">Putative transcriptional regulator AbrB</fullName>
    </submittedName>
</protein>
<dbReference type="SUPFAM" id="SSF89447">
    <property type="entry name" value="AbrB/MazE/MraZ-like"/>
    <property type="match status" value="1"/>
</dbReference>
<reference evidence="2 3" key="1">
    <citation type="journal article" date="2010" name="J. Bacteriol.">
        <title>Complete genome sequence of the representative gamma-hexachlorocyclohexane-degrading bacterium Sphingobium japonicum UT26.</title>
        <authorList>
            <person name="Nagata Y."/>
            <person name="Ohtsubo Y."/>
            <person name="Endo R."/>
            <person name="Ichikawa N."/>
            <person name="Ankai A."/>
            <person name="Oguchi A."/>
            <person name="Fukui S."/>
            <person name="Fujita N."/>
            <person name="Tsuda M."/>
        </authorList>
    </citation>
    <scope>NUCLEOTIDE SEQUENCE [LARGE SCALE GENOMIC DNA]</scope>
    <source>
        <strain evidence="3">DSM 16413 / CCM 7287 / MTCC 6362 / UT26 / NBRC 101211 / UT26S</strain>
        <plasmid evidence="2 3">pCHQ1</plasmid>
    </source>
</reference>
<dbReference type="Pfam" id="PF04014">
    <property type="entry name" value="MazE_antitoxin"/>
    <property type="match status" value="1"/>
</dbReference>
<geneLocation type="plasmid" evidence="2 3">
    <name>pCHQ1</name>
</geneLocation>
<dbReference type="KEGG" id="sjp:SJA_P1-01200"/>
<dbReference type="Proteomes" id="UP000007753">
    <property type="component" value="Plasmid pCHQ1"/>
</dbReference>
<keyword evidence="3" id="KW-1185">Reference proteome</keyword>
<sequence>MNAYTLTSKGQITLRKEFMQHLGVHPGERINIDKLPDGSIKITATKATGKISDAFRLFKHDGPTISIEDMNETIEKGWAGKL</sequence>
<dbReference type="InterPro" id="IPR037914">
    <property type="entry name" value="SpoVT-AbrB_sf"/>
</dbReference>
<evidence type="ECO:0000313" key="3">
    <source>
        <dbReference type="Proteomes" id="UP000007753"/>
    </source>
</evidence>
<proteinExistence type="predicted"/>
<dbReference type="InterPro" id="IPR007159">
    <property type="entry name" value="SpoVT-AbrB_dom"/>
</dbReference>
<dbReference type="HOGENOM" id="CLU_158484_2_1_5"/>
<dbReference type="RefSeq" id="WP_013041663.1">
    <property type="nucleotide sequence ID" value="NC_014007.1"/>
</dbReference>
<gene>
    <name evidence="2" type="ordered locus">SJA_P1-01200</name>
</gene>